<evidence type="ECO:0000256" key="5">
    <source>
        <dbReference type="ARBA" id="ARBA00022771"/>
    </source>
</evidence>
<feature type="compositionally biased region" description="Basic and acidic residues" evidence="8">
    <location>
        <begin position="234"/>
        <end position="248"/>
    </location>
</feature>
<feature type="compositionally biased region" description="Polar residues" evidence="8">
    <location>
        <begin position="108"/>
        <end position="118"/>
    </location>
</feature>
<feature type="region of interest" description="Disordered" evidence="8">
    <location>
        <begin position="649"/>
        <end position="728"/>
    </location>
</feature>
<evidence type="ECO:0000256" key="1">
    <source>
        <dbReference type="ARBA" id="ARBA00004123"/>
    </source>
</evidence>
<feature type="compositionally biased region" description="Basic and acidic residues" evidence="8">
    <location>
        <begin position="650"/>
        <end position="663"/>
    </location>
</feature>
<protein>
    <recommendedName>
        <fullName evidence="13">Zinc finger Mcm10/DnaG-type domain-containing protein</fullName>
    </recommendedName>
</protein>
<evidence type="ECO:0000256" key="8">
    <source>
        <dbReference type="SAM" id="MobiDB-lite"/>
    </source>
</evidence>
<organism evidence="11 12">
    <name type="scientific">Lithohypha guttulata</name>
    <dbReference type="NCBI Taxonomy" id="1690604"/>
    <lineage>
        <taxon>Eukaryota</taxon>
        <taxon>Fungi</taxon>
        <taxon>Dikarya</taxon>
        <taxon>Ascomycota</taxon>
        <taxon>Pezizomycotina</taxon>
        <taxon>Eurotiomycetes</taxon>
        <taxon>Chaetothyriomycetidae</taxon>
        <taxon>Chaetothyriales</taxon>
        <taxon>Trichomeriaceae</taxon>
        <taxon>Lithohypha</taxon>
    </lineage>
</organism>
<feature type="domain" description="MCM10 OB-fold" evidence="10">
    <location>
        <begin position="401"/>
        <end position="471"/>
    </location>
</feature>
<feature type="compositionally biased region" description="Polar residues" evidence="8">
    <location>
        <begin position="524"/>
        <end position="536"/>
    </location>
</feature>
<evidence type="ECO:0000259" key="9">
    <source>
        <dbReference type="Pfam" id="PF09329"/>
    </source>
</evidence>
<feature type="region of interest" description="Disordered" evidence="8">
    <location>
        <begin position="743"/>
        <end position="762"/>
    </location>
</feature>
<feature type="region of interest" description="Disordered" evidence="8">
    <location>
        <begin position="161"/>
        <end position="286"/>
    </location>
</feature>
<dbReference type="InterPro" id="IPR015408">
    <property type="entry name" value="Znf_Mcm10/DnaG"/>
</dbReference>
<dbReference type="Proteomes" id="UP001345013">
    <property type="component" value="Unassembled WGS sequence"/>
</dbReference>
<feature type="compositionally biased region" description="Basic residues" evidence="8">
    <location>
        <begin position="700"/>
        <end position="710"/>
    </location>
</feature>
<dbReference type="InterPro" id="IPR012340">
    <property type="entry name" value="NA-bd_OB-fold"/>
</dbReference>
<feature type="compositionally biased region" description="Basic and acidic residues" evidence="8">
    <location>
        <begin position="205"/>
        <end position="223"/>
    </location>
</feature>
<dbReference type="Gene3D" id="2.40.50.140">
    <property type="entry name" value="Nucleic acid-binding proteins"/>
    <property type="match status" value="1"/>
</dbReference>
<keyword evidence="6" id="KW-0862">Zinc</keyword>
<evidence type="ECO:0000256" key="4">
    <source>
        <dbReference type="ARBA" id="ARBA00022723"/>
    </source>
</evidence>
<dbReference type="Pfam" id="PF09329">
    <property type="entry name" value="zf-primase"/>
    <property type="match status" value="1"/>
</dbReference>
<evidence type="ECO:0000256" key="3">
    <source>
        <dbReference type="ARBA" id="ARBA00022705"/>
    </source>
</evidence>
<accession>A0ABR0KNU5</accession>
<feature type="compositionally biased region" description="Basic and acidic residues" evidence="8">
    <location>
        <begin position="537"/>
        <end position="557"/>
    </location>
</feature>
<evidence type="ECO:0000313" key="12">
    <source>
        <dbReference type="Proteomes" id="UP001345013"/>
    </source>
</evidence>
<evidence type="ECO:0000256" key="2">
    <source>
        <dbReference type="ARBA" id="ARBA00009679"/>
    </source>
</evidence>
<evidence type="ECO:0000259" key="10">
    <source>
        <dbReference type="Pfam" id="PF22379"/>
    </source>
</evidence>
<dbReference type="Pfam" id="PF22379">
    <property type="entry name" value="OB_MCM10"/>
    <property type="match status" value="1"/>
</dbReference>
<keyword evidence="7" id="KW-0539">Nucleus</keyword>
<keyword evidence="5" id="KW-0863">Zinc-finger</keyword>
<feature type="region of interest" description="Disordered" evidence="8">
    <location>
        <begin position="96"/>
        <end position="141"/>
    </location>
</feature>
<evidence type="ECO:0000313" key="11">
    <source>
        <dbReference type="EMBL" id="KAK5102224.1"/>
    </source>
</evidence>
<feature type="domain" description="Zinc finger Mcm10/DnaG-type" evidence="9">
    <location>
        <begin position="481"/>
        <end position="526"/>
    </location>
</feature>
<dbReference type="InterPro" id="IPR040184">
    <property type="entry name" value="Mcm10"/>
</dbReference>
<name>A0ABR0KNU5_9EURO</name>
<feature type="compositionally biased region" description="Basic and acidic residues" evidence="8">
    <location>
        <begin position="50"/>
        <end position="64"/>
    </location>
</feature>
<proteinExistence type="inferred from homology"/>
<evidence type="ECO:0008006" key="13">
    <source>
        <dbReference type="Google" id="ProtNLM"/>
    </source>
</evidence>
<dbReference type="PANTHER" id="PTHR13454">
    <property type="entry name" value="PROTEIN MCM10 HOMOLOG"/>
    <property type="match status" value="1"/>
</dbReference>
<evidence type="ECO:0000256" key="6">
    <source>
        <dbReference type="ARBA" id="ARBA00022833"/>
    </source>
</evidence>
<feature type="compositionally biased region" description="Polar residues" evidence="8">
    <location>
        <begin position="664"/>
        <end position="674"/>
    </location>
</feature>
<dbReference type="InterPro" id="IPR055065">
    <property type="entry name" value="OB_MCM10"/>
</dbReference>
<dbReference type="EMBL" id="JAVRRG010000003">
    <property type="protein sequence ID" value="KAK5102224.1"/>
    <property type="molecule type" value="Genomic_DNA"/>
</dbReference>
<sequence length="762" mass="84425">MADGEEWPPRSPLKALLSSPSGRKRYREHLDLEGPSTSPNKLLGSPSLLEKLRAARANRDHEILQPEQRPPDEEDEDEETLHLKLQAIEAKLKLKKLQQQRARDSENVRPQSSATTISRLEVPLSPTKRSAAPSLPRSPSRVLLGIDKGLNAADVSLRRAKTINGSPTKKRVHHIESRIANPRSSSTQASSRFSTAASTPAAKSFSERMAETRNREQDRERKQSAAQSARSSHFKFDKKELDGYHHASDPPTDPPVNKTSRHRQDNENNGQGNHSHTANQALKHSRSMPAIRGTSLAGLTPSKTESDLTTGDPSLYEAFSSTHLSTRILPHTFLKRTLPEDQFAIYTLPKLLKNVASPDYQVPDDVTDYVIFGIIARKSSPLDHKAKAADTNTKSSAEWEKKWNDGSANKQKFIILTLTDLKWTIDLFLFDTAVPRYHRLTPGTLIAILNPGIMPPKKGREDTGAFSLAIHDGEDQILEIGTAKHLAYCSAKKKDGSPCGDWVDGSKTSTCEYHLNAQLNRVRSGRSGINSMTSFGNDRDHDRTRQDAKDRPHRTRGFDHESQTFYYAVGGTAPKESRWSFAPTPNSSLSTAKLLDRNPGDTHDPFIAEGQMLQRDKQDRMRKRMAAMQKEHEIAKRLGNISAGAGAEYMRSRTADPNEKRSSVFDSNGSSSKGVTKADILADRPGESKKRAADSVRLGPVKKQKQKKTRFLTESGIKEAGSESLSLRLGDAAVAAPAPAAKLARYEHHDDDDDDNDDLDIV</sequence>
<reference evidence="11 12" key="1">
    <citation type="submission" date="2023-08" db="EMBL/GenBank/DDBJ databases">
        <title>Black Yeasts Isolated from many extreme environments.</title>
        <authorList>
            <person name="Coleine C."/>
            <person name="Stajich J.E."/>
            <person name="Selbmann L."/>
        </authorList>
    </citation>
    <scope>NUCLEOTIDE SEQUENCE [LARGE SCALE GENOMIC DNA]</scope>
    <source>
        <strain evidence="11 12">CCFEE 5885</strain>
    </source>
</reference>
<feature type="region of interest" description="Disordered" evidence="8">
    <location>
        <begin position="524"/>
        <end position="557"/>
    </location>
</feature>
<evidence type="ECO:0000256" key="7">
    <source>
        <dbReference type="ARBA" id="ARBA00023242"/>
    </source>
</evidence>
<dbReference type="PANTHER" id="PTHR13454:SF11">
    <property type="entry name" value="PROTEIN MCM10 HOMOLOG"/>
    <property type="match status" value="1"/>
</dbReference>
<keyword evidence="12" id="KW-1185">Reference proteome</keyword>
<gene>
    <name evidence="11" type="ORF">LTR24_000457</name>
</gene>
<comment type="similarity">
    <text evidence="2">Belongs to the MCM10 family.</text>
</comment>
<feature type="compositionally biased region" description="Acidic residues" evidence="8">
    <location>
        <begin position="750"/>
        <end position="762"/>
    </location>
</feature>
<feature type="compositionally biased region" description="Low complexity" evidence="8">
    <location>
        <begin position="129"/>
        <end position="141"/>
    </location>
</feature>
<keyword evidence="4" id="KW-0479">Metal-binding</keyword>
<feature type="region of interest" description="Disordered" evidence="8">
    <location>
        <begin position="1"/>
        <end position="80"/>
    </location>
</feature>
<keyword evidence="3" id="KW-0235">DNA replication</keyword>
<feature type="compositionally biased region" description="Polar residues" evidence="8">
    <location>
        <begin position="267"/>
        <end position="282"/>
    </location>
</feature>
<feature type="compositionally biased region" description="Basic and acidic residues" evidence="8">
    <location>
        <begin position="680"/>
        <end position="694"/>
    </location>
</feature>
<feature type="compositionally biased region" description="Low complexity" evidence="8">
    <location>
        <begin position="184"/>
        <end position="202"/>
    </location>
</feature>
<comment type="subcellular location">
    <subcellularLocation>
        <location evidence="1">Nucleus</location>
    </subcellularLocation>
</comment>
<comment type="caution">
    <text evidence="11">The sequence shown here is derived from an EMBL/GenBank/DDBJ whole genome shotgun (WGS) entry which is preliminary data.</text>
</comment>